<dbReference type="Proteomes" id="UP000826722">
    <property type="component" value="Chromosome"/>
</dbReference>
<reference evidence="2" key="1">
    <citation type="journal article" date="2021" name="Arch. Microbiol.">
        <title>Methyloradius palustris gen. nov., sp. nov., a methanol-oxidizing bacterium isolated from snow.</title>
        <authorList>
            <person name="Miyadera T."/>
            <person name="Kojima H."/>
            <person name="Fukui M."/>
        </authorList>
    </citation>
    <scope>NUCLEOTIDE SEQUENCE</scope>
    <source>
        <strain evidence="2">Zm11</strain>
    </source>
</reference>
<dbReference type="SUPFAM" id="SSF109604">
    <property type="entry name" value="HD-domain/PDEase-like"/>
    <property type="match status" value="1"/>
</dbReference>
<feature type="domain" description="HDOD" evidence="1">
    <location>
        <begin position="25"/>
        <end position="218"/>
    </location>
</feature>
<proteinExistence type="predicted"/>
<accession>A0A8D5JVA4</accession>
<keyword evidence="3" id="KW-1185">Reference proteome</keyword>
<evidence type="ECO:0000259" key="1">
    <source>
        <dbReference type="Pfam" id="PF08668"/>
    </source>
</evidence>
<dbReference type="Gene3D" id="1.10.3210.10">
    <property type="entry name" value="Hypothetical protein af1432"/>
    <property type="match status" value="1"/>
</dbReference>
<protein>
    <recommendedName>
        <fullName evidence="1">HDOD domain-containing protein</fullName>
    </recommendedName>
</protein>
<dbReference type="PANTHER" id="PTHR33525">
    <property type="match status" value="1"/>
</dbReference>
<dbReference type="PANTHER" id="PTHR33525:SF3">
    <property type="entry name" value="RIBONUCLEASE Y"/>
    <property type="match status" value="1"/>
</dbReference>
<dbReference type="AlphaFoldDB" id="A0A8D5JVA4"/>
<sequence length="278" mass="31727">MSSEPQKLAPHDLNTWVTFLSSAEIPVLKHTAREMDRLKLDEDNLTARAIASVVNHDPMMAFRVLRHMQTHKNKHQLQDLVLVEQAIMMMGMNSFFRDLPTQPVVQDTLKHNLPALTHLLRLIHRSNRAAHYAFEWGILLRDLRVEETRIAALLHDLVEILMWCFAPDNMMKIFELQHADKTLRSAKVQEDVFGFRLAELQLLLIDSCNLPPLLSKLMDDTSSKDQQVKSVSLAANLARHSANGWQDAALPDDYAELAQLLRVDVAKAKHIAITEPEK</sequence>
<dbReference type="InterPro" id="IPR052340">
    <property type="entry name" value="RNase_Y/CdgJ"/>
</dbReference>
<dbReference type="RefSeq" id="WP_221764510.1">
    <property type="nucleotide sequence ID" value="NZ_AP024110.1"/>
</dbReference>
<organism evidence="2 3">
    <name type="scientific">Methyloradius palustris</name>
    <dbReference type="NCBI Taxonomy" id="2778876"/>
    <lineage>
        <taxon>Bacteria</taxon>
        <taxon>Pseudomonadati</taxon>
        <taxon>Pseudomonadota</taxon>
        <taxon>Betaproteobacteria</taxon>
        <taxon>Nitrosomonadales</taxon>
        <taxon>Methylophilaceae</taxon>
        <taxon>Methyloradius</taxon>
    </lineage>
</organism>
<dbReference type="Pfam" id="PF08668">
    <property type="entry name" value="HDOD"/>
    <property type="match status" value="1"/>
</dbReference>
<gene>
    <name evidence="2" type="ORF">ZMTM_01980</name>
</gene>
<evidence type="ECO:0000313" key="3">
    <source>
        <dbReference type="Proteomes" id="UP000826722"/>
    </source>
</evidence>
<evidence type="ECO:0000313" key="2">
    <source>
        <dbReference type="EMBL" id="BCM23939.1"/>
    </source>
</evidence>
<dbReference type="KEGG" id="mpau:ZMTM_01980"/>
<dbReference type="InterPro" id="IPR013976">
    <property type="entry name" value="HDOD"/>
</dbReference>
<dbReference type="EMBL" id="AP024110">
    <property type="protein sequence ID" value="BCM23939.1"/>
    <property type="molecule type" value="Genomic_DNA"/>
</dbReference>
<name>A0A8D5JVA4_9PROT</name>